<gene>
    <name evidence="12" type="ORF">g.24989</name>
    <name evidence="10" type="ORF">g.24990</name>
    <name evidence="11" type="ORF">g.24991</name>
    <name evidence="9" type="ORF">g.24992</name>
</gene>
<dbReference type="GO" id="GO:0016192">
    <property type="term" value="P:vesicle-mediated transport"/>
    <property type="evidence" value="ECO:0007669"/>
    <property type="project" value="InterPro"/>
</dbReference>
<evidence type="ECO:0000313" key="11">
    <source>
        <dbReference type="EMBL" id="JAS53571.1"/>
    </source>
</evidence>
<proteinExistence type="inferred from homology"/>
<dbReference type="AlphaFoldDB" id="A0A1B6H0U0"/>
<feature type="transmembrane region" description="Helical" evidence="6">
    <location>
        <begin position="125"/>
        <end position="146"/>
    </location>
</feature>
<sequence>MMPSQNRGDKLIEIDSPPASFSPQLHFQDFPRYDLSGAAKLEVKNSHTLTFNHPSQAPGGSSGPDSTPTYNDNSDKPTYSIWSIEYYQQLFDVDTDQVIERILWAMVPKPGVNYLQQYIQSKPDLYGPFWICITLMFTIAISGNLADYLQTAASGTYHWKYNFHAVTLAGTAIFAYAWLLPSCLWGILKYQGAVHEGAITLLELLCVYGYSLAIYVPVSILWVIHIGWLQWLLVIAGAAMSGYVLVSAVWPAVSQRSMMLLFIILGFHFLLAAGFMLSYFHAST</sequence>
<accession>A0A1B6H0U0</accession>
<dbReference type="Pfam" id="PF04893">
    <property type="entry name" value="Yip1"/>
    <property type="match status" value="1"/>
</dbReference>
<evidence type="ECO:0000256" key="2">
    <source>
        <dbReference type="ARBA" id="ARBA00010596"/>
    </source>
</evidence>
<evidence type="ECO:0000256" key="5">
    <source>
        <dbReference type="ARBA" id="ARBA00023136"/>
    </source>
</evidence>
<evidence type="ECO:0000256" key="7">
    <source>
        <dbReference type="SAM" id="MobiDB-lite"/>
    </source>
</evidence>
<evidence type="ECO:0000313" key="9">
    <source>
        <dbReference type="EMBL" id="JAS44194.1"/>
    </source>
</evidence>
<evidence type="ECO:0000313" key="10">
    <source>
        <dbReference type="EMBL" id="JAS45214.1"/>
    </source>
</evidence>
<evidence type="ECO:0000256" key="6">
    <source>
        <dbReference type="RuleBase" id="RU361264"/>
    </source>
</evidence>
<evidence type="ECO:0000313" key="12">
    <source>
        <dbReference type="EMBL" id="JAS68294.1"/>
    </source>
</evidence>
<reference evidence="12" key="1">
    <citation type="submission" date="2015-11" db="EMBL/GenBank/DDBJ databases">
        <title>De novo transcriptome assembly of four potential Pierce s Disease insect vectors from Arizona vineyards.</title>
        <authorList>
            <person name="Tassone E.E."/>
        </authorList>
    </citation>
    <scope>NUCLEOTIDE SEQUENCE</scope>
</reference>
<dbReference type="EMBL" id="GECZ01001475">
    <property type="protein sequence ID" value="JAS68294.1"/>
    <property type="molecule type" value="Transcribed_RNA"/>
</dbReference>
<dbReference type="PANTHER" id="PTHR12822">
    <property type="entry name" value="PROTEIN YIPF"/>
    <property type="match status" value="1"/>
</dbReference>
<feature type="region of interest" description="Disordered" evidence="7">
    <location>
        <begin position="50"/>
        <end position="74"/>
    </location>
</feature>
<name>A0A1B6H0U0_9HEMI</name>
<protein>
    <recommendedName>
        <fullName evidence="6">Protein YIPF</fullName>
    </recommendedName>
</protein>
<feature type="transmembrane region" description="Helical" evidence="6">
    <location>
        <begin position="260"/>
        <end position="282"/>
    </location>
</feature>
<keyword evidence="3 6" id="KW-0812">Transmembrane</keyword>
<feature type="transmembrane region" description="Helical" evidence="6">
    <location>
        <begin position="166"/>
        <end position="188"/>
    </location>
</feature>
<feature type="domain" description="Yip1" evidence="8">
    <location>
        <begin position="105"/>
        <end position="273"/>
    </location>
</feature>
<comment type="similarity">
    <text evidence="2 6">Belongs to the YIP1 family.</text>
</comment>
<dbReference type="InterPro" id="IPR006977">
    <property type="entry name" value="Yip1_dom"/>
</dbReference>
<evidence type="ECO:0000256" key="1">
    <source>
        <dbReference type="ARBA" id="ARBA00004141"/>
    </source>
</evidence>
<feature type="transmembrane region" description="Helical" evidence="6">
    <location>
        <begin position="200"/>
        <end position="225"/>
    </location>
</feature>
<evidence type="ECO:0000256" key="3">
    <source>
        <dbReference type="ARBA" id="ARBA00022692"/>
    </source>
</evidence>
<dbReference type="GO" id="GO:0000139">
    <property type="term" value="C:Golgi membrane"/>
    <property type="evidence" value="ECO:0007669"/>
    <property type="project" value="UniProtKB-SubCell"/>
</dbReference>
<dbReference type="InterPro" id="IPR039765">
    <property type="entry name" value="Yip5/YIPF1/YIPF2"/>
</dbReference>
<feature type="transmembrane region" description="Helical" evidence="6">
    <location>
        <begin position="231"/>
        <end position="253"/>
    </location>
</feature>
<keyword evidence="4 6" id="KW-1133">Transmembrane helix</keyword>
<comment type="subcellular location">
    <subcellularLocation>
        <location evidence="6">Golgi apparatus membrane</location>
        <topology evidence="6">Multi-pass membrane protein</topology>
    </subcellularLocation>
    <subcellularLocation>
        <location evidence="1">Membrane</location>
        <topology evidence="1">Multi-pass membrane protein</topology>
    </subcellularLocation>
</comment>
<evidence type="ECO:0000256" key="4">
    <source>
        <dbReference type="ARBA" id="ARBA00022989"/>
    </source>
</evidence>
<evidence type="ECO:0000259" key="8">
    <source>
        <dbReference type="Pfam" id="PF04893"/>
    </source>
</evidence>
<dbReference type="PANTHER" id="PTHR12822:SF2">
    <property type="entry name" value="PROTEIN YIPF"/>
    <property type="match status" value="1"/>
</dbReference>
<dbReference type="GO" id="GO:0031267">
    <property type="term" value="F:small GTPase binding"/>
    <property type="evidence" value="ECO:0007669"/>
    <property type="project" value="InterPro"/>
</dbReference>
<feature type="region of interest" description="Disordered" evidence="7">
    <location>
        <begin position="1"/>
        <end position="23"/>
    </location>
</feature>
<dbReference type="EMBL" id="GECZ01016198">
    <property type="protein sequence ID" value="JAS53571.1"/>
    <property type="molecule type" value="Transcribed_RNA"/>
</dbReference>
<keyword evidence="5 6" id="KW-0472">Membrane</keyword>
<dbReference type="EMBL" id="GECZ01025575">
    <property type="protein sequence ID" value="JAS44194.1"/>
    <property type="molecule type" value="Transcribed_RNA"/>
</dbReference>
<organism evidence="12">
    <name type="scientific">Cuerna arida</name>
    <dbReference type="NCBI Taxonomy" id="1464854"/>
    <lineage>
        <taxon>Eukaryota</taxon>
        <taxon>Metazoa</taxon>
        <taxon>Ecdysozoa</taxon>
        <taxon>Arthropoda</taxon>
        <taxon>Hexapoda</taxon>
        <taxon>Insecta</taxon>
        <taxon>Pterygota</taxon>
        <taxon>Neoptera</taxon>
        <taxon>Paraneoptera</taxon>
        <taxon>Hemiptera</taxon>
        <taxon>Auchenorrhyncha</taxon>
        <taxon>Membracoidea</taxon>
        <taxon>Cicadellidae</taxon>
        <taxon>Cicadellinae</taxon>
        <taxon>Proconiini</taxon>
        <taxon>Cuerna</taxon>
    </lineage>
</organism>
<dbReference type="EMBL" id="GECZ01024555">
    <property type="protein sequence ID" value="JAS45214.1"/>
    <property type="molecule type" value="Transcribed_RNA"/>
</dbReference>